<evidence type="ECO:0000259" key="2">
    <source>
        <dbReference type="Pfam" id="PF01841"/>
    </source>
</evidence>
<name>A0A9Q1BSN3_HOLLE</name>
<feature type="compositionally biased region" description="Basic and acidic residues" evidence="1">
    <location>
        <begin position="65"/>
        <end position="76"/>
    </location>
</feature>
<feature type="compositionally biased region" description="Basic and acidic residues" evidence="1">
    <location>
        <begin position="143"/>
        <end position="155"/>
    </location>
</feature>
<protein>
    <recommendedName>
        <fullName evidence="2">Transglutaminase-like domain-containing protein</fullName>
    </recommendedName>
</protein>
<dbReference type="OrthoDB" id="6129702at2759"/>
<comment type="caution">
    <text evidence="3">The sequence shown here is derived from an EMBL/GenBank/DDBJ whole genome shotgun (WGS) entry which is preliminary data.</text>
</comment>
<sequence>MGCGSSKVSDVSQPVPVQAEGALNVKNEATKSNAGINGGLKNEGNIELNDNTKLIDNDNAVNVDNSHDVNSHDVSGKGETALDNESKEAVEGRHVGKDGSVKDTDHTIVEKVKGGSKQKSKATYTTSKSKVKTTNDEGSIISKNKDEPTNDKNITEETTTNSTTKQTGKGAIKEKRSVSTDKSEEVDIKNIHKDKDVGLTDNAKEGNALETASTVKQNNSNKLASTKASVISTNKNIPNANSTKNKDKVVADDTPKGKASGAASNKTTGQKSKNAKSSITSTTSSGPANSVKNTVAKGRKQRAEKRPVISQPKWRHDYDIPIVDPEEGLGDLPEIYKGMEQPVKIEDTFWSGKRKVIPDFQVMRDIDKHTLAAPQNIKTNLKRLVQYLIKPAKNDVGKYRAIARWIGQNIDYDADVYFRGIKNSPSDPQSVLTKGSAVCAGYSKLFQAMCK</sequence>
<feature type="compositionally biased region" description="Basic and acidic residues" evidence="1">
    <location>
        <begin position="84"/>
        <end position="113"/>
    </location>
</feature>
<evidence type="ECO:0000313" key="4">
    <source>
        <dbReference type="Proteomes" id="UP001152320"/>
    </source>
</evidence>
<dbReference type="Gene3D" id="3.10.620.30">
    <property type="match status" value="1"/>
</dbReference>
<dbReference type="GO" id="GO:0005737">
    <property type="term" value="C:cytoplasm"/>
    <property type="evidence" value="ECO:0007669"/>
    <property type="project" value="TreeGrafter"/>
</dbReference>
<feature type="compositionally biased region" description="Basic and acidic residues" evidence="1">
    <location>
        <begin position="244"/>
        <end position="256"/>
    </location>
</feature>
<feature type="domain" description="Transglutaminase-like" evidence="2">
    <location>
        <begin position="383"/>
        <end position="451"/>
    </location>
</feature>
<feature type="compositionally biased region" description="Polar residues" evidence="1">
    <location>
        <begin position="262"/>
        <end position="293"/>
    </location>
</feature>
<dbReference type="PANTHER" id="PTHR46333">
    <property type="entry name" value="CYTOKINESIS PROTEIN 3"/>
    <property type="match status" value="1"/>
</dbReference>
<dbReference type="EMBL" id="JAIZAY010000012">
    <property type="protein sequence ID" value="KAJ8031929.1"/>
    <property type="molecule type" value="Genomic_DNA"/>
</dbReference>
<dbReference type="Pfam" id="PF01841">
    <property type="entry name" value="Transglut_core"/>
    <property type="match status" value="1"/>
</dbReference>
<dbReference type="InterPro" id="IPR052557">
    <property type="entry name" value="CAP/Cytokinesis_protein"/>
</dbReference>
<dbReference type="AlphaFoldDB" id="A0A9Q1BSN3"/>
<proteinExistence type="predicted"/>
<accession>A0A9Q1BSN3</accession>
<gene>
    <name evidence="3" type="ORF">HOLleu_25296</name>
</gene>
<feature type="compositionally biased region" description="Low complexity" evidence="1">
    <location>
        <begin position="156"/>
        <end position="167"/>
    </location>
</feature>
<feature type="compositionally biased region" description="Polar residues" evidence="1">
    <location>
        <begin position="210"/>
        <end position="243"/>
    </location>
</feature>
<feature type="compositionally biased region" description="Polar residues" evidence="1">
    <location>
        <begin position="1"/>
        <end position="12"/>
    </location>
</feature>
<keyword evidence="4" id="KW-1185">Reference proteome</keyword>
<dbReference type="PANTHER" id="PTHR46333:SF2">
    <property type="entry name" value="CYTOKINESIS PROTEIN 3"/>
    <property type="match status" value="1"/>
</dbReference>
<dbReference type="Proteomes" id="UP001152320">
    <property type="component" value="Chromosome 12"/>
</dbReference>
<evidence type="ECO:0000256" key="1">
    <source>
        <dbReference type="SAM" id="MobiDB-lite"/>
    </source>
</evidence>
<dbReference type="InterPro" id="IPR038765">
    <property type="entry name" value="Papain-like_cys_pep_sf"/>
</dbReference>
<dbReference type="InterPro" id="IPR002931">
    <property type="entry name" value="Transglutaminase-like"/>
</dbReference>
<organism evidence="3 4">
    <name type="scientific">Holothuria leucospilota</name>
    <name type="common">Black long sea cucumber</name>
    <name type="synonym">Mertensiothuria leucospilota</name>
    <dbReference type="NCBI Taxonomy" id="206669"/>
    <lineage>
        <taxon>Eukaryota</taxon>
        <taxon>Metazoa</taxon>
        <taxon>Echinodermata</taxon>
        <taxon>Eleutherozoa</taxon>
        <taxon>Echinozoa</taxon>
        <taxon>Holothuroidea</taxon>
        <taxon>Aspidochirotacea</taxon>
        <taxon>Aspidochirotida</taxon>
        <taxon>Holothuriidae</taxon>
        <taxon>Holothuria</taxon>
    </lineage>
</organism>
<feature type="region of interest" description="Disordered" evidence="1">
    <location>
        <begin position="57"/>
        <end position="312"/>
    </location>
</feature>
<evidence type="ECO:0000313" key="3">
    <source>
        <dbReference type="EMBL" id="KAJ8031929.1"/>
    </source>
</evidence>
<reference evidence="3" key="1">
    <citation type="submission" date="2021-10" db="EMBL/GenBank/DDBJ databases">
        <title>Tropical sea cucumber genome reveals ecological adaptation and Cuvierian tubules defense mechanism.</title>
        <authorList>
            <person name="Chen T."/>
        </authorList>
    </citation>
    <scope>NUCLEOTIDE SEQUENCE</scope>
    <source>
        <strain evidence="3">Nanhai2018</strain>
        <tissue evidence="3">Muscle</tissue>
    </source>
</reference>
<dbReference type="SUPFAM" id="SSF54001">
    <property type="entry name" value="Cysteine proteinases"/>
    <property type="match status" value="1"/>
</dbReference>
<feature type="region of interest" description="Disordered" evidence="1">
    <location>
        <begin position="1"/>
        <end position="22"/>
    </location>
</feature>
<feature type="compositionally biased region" description="Basic and acidic residues" evidence="1">
    <location>
        <begin position="171"/>
        <end position="204"/>
    </location>
</feature>